<proteinExistence type="predicted"/>
<accession>A0A0U0ZSM5</accession>
<sequence length="107" mass="11886">MSGSNFLQADHGHINSLVTQIDNKISILRALGKRVDQNILEMQASAMQGRSGNAAAVTGGQWFEKHNRFNDVLQRIHDNTHTANTTMAAQEDQNESDYKRLMGTLGF</sequence>
<organism evidence="1 2">
    <name type="scientific">Mycobacteroides abscessus</name>
    <dbReference type="NCBI Taxonomy" id="36809"/>
    <lineage>
        <taxon>Bacteria</taxon>
        <taxon>Bacillati</taxon>
        <taxon>Actinomycetota</taxon>
        <taxon>Actinomycetes</taxon>
        <taxon>Mycobacteriales</taxon>
        <taxon>Mycobacteriaceae</taxon>
        <taxon>Mycobacteroides</taxon>
    </lineage>
</organism>
<evidence type="ECO:0000313" key="2">
    <source>
        <dbReference type="Proteomes" id="UP000045782"/>
    </source>
</evidence>
<dbReference type="InterPro" id="IPR010310">
    <property type="entry name" value="T7SS_ESAT-6-like"/>
</dbReference>
<protein>
    <submittedName>
        <fullName evidence="1">WXG100 family type VII secretion target</fullName>
    </submittedName>
</protein>
<dbReference type="SUPFAM" id="SSF140453">
    <property type="entry name" value="EsxAB dimer-like"/>
    <property type="match status" value="1"/>
</dbReference>
<dbReference type="RefSeq" id="WP_052619143.1">
    <property type="nucleotide sequence ID" value="NZ_CSWP01000009.1"/>
</dbReference>
<name>A0A0U0ZSM5_9MYCO</name>
<dbReference type="Pfam" id="PF06013">
    <property type="entry name" value="WXG100"/>
    <property type="match status" value="1"/>
</dbReference>
<reference evidence="1 2" key="1">
    <citation type="submission" date="2015-03" db="EMBL/GenBank/DDBJ databases">
        <authorList>
            <person name="Murphy D."/>
        </authorList>
    </citation>
    <scope>NUCLEOTIDE SEQUENCE [LARGE SCALE GENOMIC DNA]</scope>
    <source>
        <strain evidence="1 2">PAP088</strain>
    </source>
</reference>
<dbReference type="EMBL" id="CSWP01000009">
    <property type="protein sequence ID" value="CPV66958.1"/>
    <property type="molecule type" value="Genomic_DNA"/>
</dbReference>
<dbReference type="Proteomes" id="UP000045782">
    <property type="component" value="Unassembled WGS sequence"/>
</dbReference>
<dbReference type="Gene3D" id="1.10.287.1060">
    <property type="entry name" value="ESAT-6-like"/>
    <property type="match status" value="1"/>
</dbReference>
<evidence type="ECO:0000313" key="1">
    <source>
        <dbReference type="EMBL" id="CPV66958.1"/>
    </source>
</evidence>
<dbReference type="AlphaFoldDB" id="A0A0U0ZSM5"/>
<gene>
    <name evidence="1" type="ORF">ERS075579_04119</name>
</gene>
<dbReference type="InterPro" id="IPR036689">
    <property type="entry name" value="ESAT-6-like_sf"/>
</dbReference>